<protein>
    <submittedName>
        <fullName evidence="2">Uncharacterized protein</fullName>
    </submittedName>
</protein>
<evidence type="ECO:0000313" key="3">
    <source>
        <dbReference type="Proteomes" id="UP001215280"/>
    </source>
</evidence>
<gene>
    <name evidence="2" type="ORF">DFH07DRAFT_989779</name>
</gene>
<dbReference type="AlphaFoldDB" id="A0AAD7MV11"/>
<dbReference type="Proteomes" id="UP001215280">
    <property type="component" value="Unassembled WGS sequence"/>
</dbReference>
<name>A0AAD7MV11_9AGAR</name>
<comment type="caution">
    <text evidence="2">The sequence shown here is derived from an EMBL/GenBank/DDBJ whole genome shotgun (WGS) entry which is preliminary data.</text>
</comment>
<feature type="region of interest" description="Disordered" evidence="1">
    <location>
        <begin position="108"/>
        <end position="139"/>
    </location>
</feature>
<evidence type="ECO:0000313" key="2">
    <source>
        <dbReference type="EMBL" id="KAJ7733396.1"/>
    </source>
</evidence>
<organism evidence="2 3">
    <name type="scientific">Mycena maculata</name>
    <dbReference type="NCBI Taxonomy" id="230809"/>
    <lineage>
        <taxon>Eukaryota</taxon>
        <taxon>Fungi</taxon>
        <taxon>Dikarya</taxon>
        <taxon>Basidiomycota</taxon>
        <taxon>Agaricomycotina</taxon>
        <taxon>Agaricomycetes</taxon>
        <taxon>Agaricomycetidae</taxon>
        <taxon>Agaricales</taxon>
        <taxon>Marasmiineae</taxon>
        <taxon>Mycenaceae</taxon>
        <taxon>Mycena</taxon>
    </lineage>
</organism>
<feature type="region of interest" description="Disordered" evidence="1">
    <location>
        <begin position="192"/>
        <end position="212"/>
    </location>
</feature>
<keyword evidence="3" id="KW-1185">Reference proteome</keyword>
<sequence>MTRKVAGMRPSVTVCARMRGRAQVEFETVGVGVYVHCAWTVFRTHPLPGRPRWQTSLSCSAPLLPFPRRPSIHPYPHPPPFVSQYSQYATPSSRVTYHPGMCARGTTSPHAGRAGCWGRAREEPKRSSRPTRASRHISDRAGSFSSLPLLSLPSCGVRPVLPSFVDVPAPRQGRPLAHPCIQMAHDADLAPRGSSEAHVKPGPRPAMAPSIMGPANLIKEPVVSTERLRPRIEVPPKLYKSVPLFRMSNATRLAPSHSRVYDPAAPHPHVTRSADTYRLALESRCHAYGRSESSAFMKDDPPTIRT</sequence>
<proteinExistence type="predicted"/>
<evidence type="ECO:0000256" key="1">
    <source>
        <dbReference type="SAM" id="MobiDB-lite"/>
    </source>
</evidence>
<reference evidence="2" key="1">
    <citation type="submission" date="2023-03" db="EMBL/GenBank/DDBJ databases">
        <title>Massive genome expansion in bonnet fungi (Mycena s.s.) driven by repeated elements and novel gene families across ecological guilds.</title>
        <authorList>
            <consortium name="Lawrence Berkeley National Laboratory"/>
            <person name="Harder C.B."/>
            <person name="Miyauchi S."/>
            <person name="Viragh M."/>
            <person name="Kuo A."/>
            <person name="Thoen E."/>
            <person name="Andreopoulos B."/>
            <person name="Lu D."/>
            <person name="Skrede I."/>
            <person name="Drula E."/>
            <person name="Henrissat B."/>
            <person name="Morin E."/>
            <person name="Kohler A."/>
            <person name="Barry K."/>
            <person name="LaButti K."/>
            <person name="Morin E."/>
            <person name="Salamov A."/>
            <person name="Lipzen A."/>
            <person name="Mereny Z."/>
            <person name="Hegedus B."/>
            <person name="Baldrian P."/>
            <person name="Stursova M."/>
            <person name="Weitz H."/>
            <person name="Taylor A."/>
            <person name="Grigoriev I.V."/>
            <person name="Nagy L.G."/>
            <person name="Martin F."/>
            <person name="Kauserud H."/>
        </authorList>
    </citation>
    <scope>NUCLEOTIDE SEQUENCE</scope>
    <source>
        <strain evidence="2">CBHHK188m</strain>
    </source>
</reference>
<accession>A0AAD7MV11</accession>
<dbReference type="EMBL" id="JARJLG010000168">
    <property type="protein sequence ID" value="KAJ7733396.1"/>
    <property type="molecule type" value="Genomic_DNA"/>
</dbReference>